<accession>A0A495BIY2</accession>
<evidence type="ECO:0000256" key="1">
    <source>
        <dbReference type="SAM" id="Phobius"/>
    </source>
</evidence>
<dbReference type="Pfam" id="PF04892">
    <property type="entry name" value="VanZ"/>
    <property type="match status" value="1"/>
</dbReference>
<evidence type="ECO:0000259" key="2">
    <source>
        <dbReference type="Pfam" id="PF04892"/>
    </source>
</evidence>
<reference evidence="3 4" key="1">
    <citation type="submission" date="2018-10" db="EMBL/GenBank/DDBJ databases">
        <title>Genomic Encyclopedia of Type Strains, Phase IV (KMG-IV): sequencing the most valuable type-strain genomes for metagenomic binning, comparative biology and taxonomic classification.</title>
        <authorList>
            <person name="Goeker M."/>
        </authorList>
    </citation>
    <scope>NUCLEOTIDE SEQUENCE [LARGE SCALE GENOMIC DNA]</scope>
    <source>
        <strain evidence="3 4">DSM 3303</strain>
    </source>
</reference>
<keyword evidence="1" id="KW-1133">Transmembrane helix</keyword>
<organism evidence="3 4">
    <name type="scientific">Vogesella indigofera</name>
    <name type="common">Pseudomonas indigofera</name>
    <dbReference type="NCBI Taxonomy" id="45465"/>
    <lineage>
        <taxon>Bacteria</taxon>
        <taxon>Pseudomonadati</taxon>
        <taxon>Pseudomonadota</taxon>
        <taxon>Betaproteobacteria</taxon>
        <taxon>Neisseriales</taxon>
        <taxon>Chromobacteriaceae</taxon>
        <taxon>Vogesella</taxon>
    </lineage>
</organism>
<evidence type="ECO:0000313" key="3">
    <source>
        <dbReference type="EMBL" id="RKQ60841.1"/>
    </source>
</evidence>
<dbReference type="PANTHER" id="PTHR28008:SF1">
    <property type="entry name" value="DOMAIN PROTEIN, PUTATIVE (AFU_ORTHOLOGUE AFUA_3G10980)-RELATED"/>
    <property type="match status" value="1"/>
</dbReference>
<dbReference type="AlphaFoldDB" id="A0A495BIY2"/>
<proteinExistence type="predicted"/>
<dbReference type="EMBL" id="RBID01000011">
    <property type="protein sequence ID" value="RKQ60841.1"/>
    <property type="molecule type" value="Genomic_DNA"/>
</dbReference>
<evidence type="ECO:0000313" key="4">
    <source>
        <dbReference type="Proteomes" id="UP000279384"/>
    </source>
</evidence>
<feature type="domain" description="VanZ-like" evidence="2">
    <location>
        <begin position="6"/>
        <end position="112"/>
    </location>
</feature>
<keyword evidence="1" id="KW-0472">Membrane</keyword>
<dbReference type="InterPro" id="IPR006976">
    <property type="entry name" value="VanZ-like"/>
</dbReference>
<comment type="caution">
    <text evidence="3">The sequence shown here is derived from an EMBL/GenBank/DDBJ whole genome shotgun (WGS) entry which is preliminary data.</text>
</comment>
<sequence>MLSHSLRRSLAAASWWLFSVYLLLLKPAGTPSAIPHFDKLGHALLFAVWAWLLARSFAARQRPPLRPTLWLCLGWALLSELAQGSLTLTRSAEAGDVVADMAGALIGLYLWRRGQGR</sequence>
<dbReference type="PANTHER" id="PTHR28008">
    <property type="entry name" value="DOMAIN PROTEIN, PUTATIVE (AFU_ORTHOLOGUE AFUA_3G10980)-RELATED"/>
    <property type="match status" value="1"/>
</dbReference>
<dbReference type="NCBIfam" id="NF037970">
    <property type="entry name" value="vanZ_1"/>
    <property type="match status" value="1"/>
</dbReference>
<name>A0A495BIY2_VOGIN</name>
<feature type="transmembrane region" description="Helical" evidence="1">
    <location>
        <begin position="42"/>
        <end position="58"/>
    </location>
</feature>
<keyword evidence="1" id="KW-0812">Transmembrane</keyword>
<dbReference type="Proteomes" id="UP000279384">
    <property type="component" value="Unassembled WGS sequence"/>
</dbReference>
<gene>
    <name evidence="3" type="ORF">C8E02_0598</name>
</gene>
<protein>
    <submittedName>
        <fullName evidence="3">VanZ family protein</fullName>
    </submittedName>
</protein>